<comment type="caution">
    <text evidence="1">The sequence shown here is derived from an EMBL/GenBank/DDBJ whole genome shotgun (WGS) entry which is preliminary data.</text>
</comment>
<dbReference type="Proteomes" id="UP000053797">
    <property type="component" value="Unassembled WGS sequence"/>
</dbReference>
<proteinExistence type="predicted"/>
<dbReference type="EMBL" id="LNQL01000005">
    <property type="protein sequence ID" value="KSU48137.1"/>
    <property type="molecule type" value="Genomic_DNA"/>
</dbReference>
<dbReference type="Proteomes" id="UP000072605">
    <property type="component" value="Unassembled WGS sequence"/>
</dbReference>
<organism evidence="1 3">
    <name type="scientific">Exiguobacterium indicum</name>
    <dbReference type="NCBI Taxonomy" id="296995"/>
    <lineage>
        <taxon>Bacteria</taxon>
        <taxon>Bacillati</taxon>
        <taxon>Bacillota</taxon>
        <taxon>Bacilli</taxon>
        <taxon>Bacillales</taxon>
        <taxon>Bacillales Family XII. Incertae Sedis</taxon>
        <taxon>Exiguobacterium</taxon>
    </lineage>
</organism>
<accession>A0A0V8GCY6</accession>
<dbReference type="RefSeq" id="WP_035398827.1">
    <property type="nucleotide sequence ID" value="NZ_FMYN01000005.1"/>
</dbReference>
<dbReference type="AlphaFoldDB" id="A0A0V8GCY6"/>
<dbReference type="EMBL" id="LDQV01000002">
    <property type="protein sequence ID" value="KTR28725.1"/>
    <property type="molecule type" value="Genomic_DNA"/>
</dbReference>
<evidence type="ECO:0000313" key="1">
    <source>
        <dbReference type="EMBL" id="KSU48137.1"/>
    </source>
</evidence>
<name>A0A0V8GCY6_9BACL</name>
<reference evidence="1 3" key="1">
    <citation type="journal article" date="2015" name="Int. J. Syst. Evol. Microbiol.">
        <title>Exiguobacterium enclense sp. nov., isolated from sediment.</title>
        <authorList>
            <person name="Dastager S.G."/>
            <person name="Mawlankar R."/>
            <person name="Sonalkar V.V."/>
            <person name="Thorat M.N."/>
            <person name="Mual P."/>
            <person name="Verma A."/>
            <person name="Krishnamurthi S."/>
            <person name="Tang S.K."/>
            <person name="Li W.J."/>
        </authorList>
    </citation>
    <scope>NUCLEOTIDE SEQUENCE [LARGE SCALE GENOMIC DNA]</scope>
    <source>
        <strain evidence="1 3">NIO-1109</strain>
    </source>
</reference>
<sequence length="303" mass="36164">MRIRKLRLLLEQYGDTTLRDIIVEIYRQLPRQVIEEKEFDAMLTQFVKYKDLQKEQEQPTVEQTIAQTERFIQLAYDLQYLEPNPIVPLREQKNWYITAKRLLKHLRHYAHRKNGTRIAFEEFFFLLSSAAGEEPLFLSNDPFRLLKVSQVDFFQELVGYYKNDSHGVEWMERALYTALKVPMDVDTERSDLLLAVLAHCEKPEHQEAYIHCLNAHAKKLQSHVRIDADALSTYQEIRFAELHALISLRALDRAETMLFTEYIPYFSHRSTPFRYYLDLLERAGLEQEHERMARVGRKKRIHF</sequence>
<evidence type="ECO:0000313" key="4">
    <source>
        <dbReference type="Proteomes" id="UP000072605"/>
    </source>
</evidence>
<protein>
    <submittedName>
        <fullName evidence="1">Uncharacterized protein</fullName>
    </submittedName>
</protein>
<evidence type="ECO:0000313" key="2">
    <source>
        <dbReference type="EMBL" id="KTR28725.1"/>
    </source>
</evidence>
<gene>
    <name evidence="1" type="ORF">AS033_13450</name>
    <name evidence="2" type="ORF">RSA11_00220</name>
</gene>
<dbReference type="OrthoDB" id="2081419at2"/>
<reference evidence="2 4" key="2">
    <citation type="journal article" date="2016" name="Front. Microbiol.">
        <title>Genomic Resource of Rice Seed Associated Bacteria.</title>
        <authorList>
            <person name="Midha S."/>
            <person name="Bansal K."/>
            <person name="Sharma S."/>
            <person name="Kumar N."/>
            <person name="Patil P.P."/>
            <person name="Chaudhry V."/>
            <person name="Patil P.B."/>
        </authorList>
    </citation>
    <scope>NUCLEOTIDE SEQUENCE [LARGE SCALE GENOMIC DNA]</scope>
    <source>
        <strain evidence="2 4">RSA11</strain>
    </source>
</reference>
<evidence type="ECO:0000313" key="3">
    <source>
        <dbReference type="Proteomes" id="UP000053797"/>
    </source>
</evidence>